<dbReference type="Gene3D" id="3.30.70.1440">
    <property type="entry name" value="Multidrug efflux transporter AcrB pore domain"/>
    <property type="match status" value="1"/>
</dbReference>
<evidence type="ECO:0000256" key="7">
    <source>
        <dbReference type="ARBA" id="ARBA00022989"/>
    </source>
</evidence>
<feature type="transmembrane region" description="Helical" evidence="9">
    <location>
        <begin position="398"/>
        <end position="419"/>
    </location>
</feature>
<feature type="domain" description="SSD" evidence="10">
    <location>
        <begin position="368"/>
        <end position="497"/>
    </location>
</feature>
<protein>
    <recommendedName>
        <fullName evidence="9">Efflux pump membrane transporter</fullName>
    </recommendedName>
</protein>
<dbReference type="PRINTS" id="PR00702">
    <property type="entry name" value="ACRIFLAVINRP"/>
</dbReference>
<evidence type="ECO:0000256" key="3">
    <source>
        <dbReference type="ARBA" id="ARBA00022448"/>
    </source>
</evidence>
<proteinExistence type="inferred from homology"/>
<evidence type="ECO:0000256" key="5">
    <source>
        <dbReference type="ARBA" id="ARBA00022519"/>
    </source>
</evidence>
<dbReference type="GO" id="GO:0042910">
    <property type="term" value="F:xenobiotic transmembrane transporter activity"/>
    <property type="evidence" value="ECO:0007669"/>
    <property type="project" value="TreeGrafter"/>
</dbReference>
<dbReference type="SUPFAM" id="SSF82866">
    <property type="entry name" value="Multidrug efflux transporter AcrB transmembrane domain"/>
    <property type="match status" value="2"/>
</dbReference>
<dbReference type="PANTHER" id="PTHR32063:SF11">
    <property type="entry name" value="CATION OR DRUG EFFLUX SYSTEM PROTEIN"/>
    <property type="match status" value="1"/>
</dbReference>
<keyword evidence="7 9" id="KW-1133">Transmembrane helix</keyword>
<dbReference type="Pfam" id="PF00873">
    <property type="entry name" value="ACR_tran"/>
    <property type="match status" value="1"/>
</dbReference>
<evidence type="ECO:0000256" key="6">
    <source>
        <dbReference type="ARBA" id="ARBA00022692"/>
    </source>
</evidence>
<organism evidence="11 12">
    <name type="scientific">BD1-7 clade bacterium</name>
    <dbReference type="NCBI Taxonomy" id="2029982"/>
    <lineage>
        <taxon>Bacteria</taxon>
        <taxon>Pseudomonadati</taxon>
        <taxon>Pseudomonadota</taxon>
        <taxon>Gammaproteobacteria</taxon>
        <taxon>Cellvibrionales</taxon>
        <taxon>Spongiibacteraceae</taxon>
        <taxon>BD1-7 clade</taxon>
    </lineage>
</organism>
<dbReference type="AlphaFoldDB" id="A0A5S9QWF9"/>
<dbReference type="GO" id="GO:0009636">
    <property type="term" value="P:response to toxic substance"/>
    <property type="evidence" value="ECO:0007669"/>
    <property type="project" value="UniProtKB-ARBA"/>
</dbReference>
<evidence type="ECO:0000256" key="1">
    <source>
        <dbReference type="ARBA" id="ARBA00004429"/>
    </source>
</evidence>
<feature type="transmembrane region" description="Helical" evidence="9">
    <location>
        <begin position="472"/>
        <end position="499"/>
    </location>
</feature>
<dbReference type="InterPro" id="IPR000731">
    <property type="entry name" value="SSD"/>
</dbReference>
<keyword evidence="3 9" id="KW-0813">Transport</keyword>
<evidence type="ECO:0000313" key="12">
    <source>
        <dbReference type="Proteomes" id="UP000441399"/>
    </source>
</evidence>
<feature type="transmembrane region" description="Helical" evidence="9">
    <location>
        <begin position="967"/>
        <end position="990"/>
    </location>
</feature>
<feature type="transmembrane region" description="Helical" evidence="9">
    <location>
        <begin position="537"/>
        <end position="557"/>
    </location>
</feature>
<dbReference type="Proteomes" id="UP000441399">
    <property type="component" value="Unassembled WGS sequence"/>
</dbReference>
<feature type="transmembrane region" description="Helical" evidence="9">
    <location>
        <begin position="368"/>
        <end position="392"/>
    </location>
</feature>
<dbReference type="PROSITE" id="PS50156">
    <property type="entry name" value="SSD"/>
    <property type="match status" value="1"/>
</dbReference>
<evidence type="ECO:0000256" key="9">
    <source>
        <dbReference type="RuleBase" id="RU364070"/>
    </source>
</evidence>
<dbReference type="EMBL" id="CACSIO010000056">
    <property type="protein sequence ID" value="CAA0124042.1"/>
    <property type="molecule type" value="Genomic_DNA"/>
</dbReference>
<evidence type="ECO:0000259" key="10">
    <source>
        <dbReference type="PROSITE" id="PS50156"/>
    </source>
</evidence>
<evidence type="ECO:0000256" key="8">
    <source>
        <dbReference type="ARBA" id="ARBA00023136"/>
    </source>
</evidence>
<accession>A0A5S9QWF9</accession>
<dbReference type="InterPro" id="IPR001036">
    <property type="entry name" value="Acrflvin-R"/>
</dbReference>
<keyword evidence="6 9" id="KW-0812">Transmembrane</keyword>
<sequence length="1050" mass="114457">MLTRFFIDRPISAIVIAIMMIVAGLIALPILPIALYPDITPPVVRVTASYPGANAETMVDAVTTPIERQINGVEGLVSIASTSNDSGNMTIDVTFEVGYDLNIAAVDVQNRVVLAYPYIPAEVIQNGINVQKGTQDLVMFVNLVSADGSYSPEYVSNYASINIVDPIRRIPGVGSANLLGDRTYAMRIWLDPQKLAGYNLTVNDVIDAIMDQNTPAAVGSLAGVPTKPGQTVALTLHTKGRLDTPSEFEDIVVSRADNGSLIYIRDIGRVELGSSSYSTLLQVDGKNSIGIEVNQFPFGNTLNIADQIFSILNAELAKFPDGLDYWIARDSSGFIKSAVKEVALTLLTALLLIVLVSYLFLQDLRATLITLVTIPVSLIGTFALMGFLGFSINMLSLFGMILAIGLVVDDAVVVIENISRIMRTDGLPAREAAVKAMDEVRGPIIASTLVMMAVFIPASFVPGISGQLYQQFALTIACSLGLSLINALTFTPSLASYMLSHGPTQKPLRIFDWFNRAYDILLEYYDGVVKRVIRRPVMMCIALLALISVTVTLLITVPRGFIPTEDQGFFYVNLQLPEGSTLERTQMALENVAAEMKKLPDIDRVVTVAGFSILTATRHTNDGLVVVNLKDFGERNVSVFDVIPMAEERLERLDAAEYLVLNAAPINGLSAAGGFEYILEDRAAQGLTALYSNTERIIDTAQRDYPQLDTLFSAFKVDTPNLYLDIDREKVLRQGVELSDLYLSLHANLGGYYVNDFNKYGQVYHVYVQADKDQRNDQTALDSIYVRNSDGDMIPVRDLVDYDYRAGVSSISRYNLYNAAHIIGSAAPGYTSGEAIKAMESMSEDLLSNGFSFEWTSTAYQEEKAGNVAPIIFALSLLAIFFILAVLYESWLLPLMILLAIPLAVLGALTFQSLRGLANDTFCQIALIMLIGLAAKNAILIVQFANDKYAEGADIVESVIYACNTRLRPIVMTAMAFVAGIFPLVIASGAGAAGRQSLGTAVMGGMIFSTVLTLLFIPVIYVIVQTFREKRVPNLREKTRKHSMNKGGSE</sequence>
<dbReference type="Gene3D" id="3.30.70.1320">
    <property type="entry name" value="Multidrug efflux transporter AcrB pore domain like"/>
    <property type="match status" value="1"/>
</dbReference>
<evidence type="ECO:0000256" key="4">
    <source>
        <dbReference type="ARBA" id="ARBA00022475"/>
    </source>
</evidence>
<dbReference type="Gene3D" id="3.30.70.1430">
    <property type="entry name" value="Multidrug efflux transporter AcrB pore domain"/>
    <property type="match status" value="2"/>
</dbReference>
<dbReference type="SUPFAM" id="SSF82693">
    <property type="entry name" value="Multidrug efflux transporter AcrB pore domain, PN1, PN2, PC1 and PC2 subdomains"/>
    <property type="match status" value="3"/>
</dbReference>
<keyword evidence="4" id="KW-1003">Cell membrane</keyword>
<feature type="transmembrane region" description="Helical" evidence="9">
    <location>
        <begin position="895"/>
        <end position="913"/>
    </location>
</feature>
<dbReference type="FunFam" id="3.30.70.1430:FF:000001">
    <property type="entry name" value="Efflux pump membrane transporter"/>
    <property type="match status" value="1"/>
</dbReference>
<dbReference type="SUPFAM" id="SSF82714">
    <property type="entry name" value="Multidrug efflux transporter AcrB TolC docking domain, DN and DC subdomains"/>
    <property type="match status" value="2"/>
</dbReference>
<feature type="transmembrane region" description="Helical" evidence="9">
    <location>
        <begin position="12"/>
        <end position="36"/>
    </location>
</feature>
<keyword evidence="12" id="KW-1185">Reference proteome</keyword>
<gene>
    <name evidence="11" type="primary">bepG_2</name>
    <name evidence="11" type="ORF">OPDIPICF_02962</name>
</gene>
<reference evidence="11 12" key="1">
    <citation type="submission" date="2019-11" db="EMBL/GenBank/DDBJ databases">
        <authorList>
            <person name="Holert J."/>
        </authorList>
    </citation>
    <scope>NUCLEOTIDE SEQUENCE [LARGE SCALE GENOMIC DNA]</scope>
    <source>
        <strain evidence="11">SB11_3</strain>
    </source>
</reference>
<keyword evidence="8 9" id="KW-0472">Membrane</keyword>
<dbReference type="OrthoDB" id="9757904at2"/>
<feature type="transmembrane region" description="Helical" evidence="9">
    <location>
        <begin position="868"/>
        <end position="888"/>
    </location>
</feature>
<feature type="transmembrane region" description="Helical" evidence="9">
    <location>
        <begin position="342"/>
        <end position="361"/>
    </location>
</feature>
<comment type="similarity">
    <text evidence="2 9">Belongs to the resistance-nodulation-cell division (RND) (TC 2.A.6) family.</text>
</comment>
<feature type="transmembrane region" description="Helical" evidence="9">
    <location>
        <begin position="925"/>
        <end position="946"/>
    </location>
</feature>
<dbReference type="NCBIfam" id="TIGR00915">
    <property type="entry name" value="2A0602"/>
    <property type="match status" value="1"/>
</dbReference>
<dbReference type="Gene3D" id="3.30.2090.10">
    <property type="entry name" value="Multidrug efflux transporter AcrB TolC docking domain, DN and DC subdomains"/>
    <property type="match status" value="2"/>
</dbReference>
<dbReference type="GO" id="GO:0015562">
    <property type="term" value="F:efflux transmembrane transporter activity"/>
    <property type="evidence" value="ECO:0007669"/>
    <property type="project" value="InterPro"/>
</dbReference>
<feature type="transmembrane region" description="Helical" evidence="9">
    <location>
        <begin position="440"/>
        <end position="460"/>
    </location>
</feature>
<dbReference type="FunFam" id="1.20.1640.10:FF:000001">
    <property type="entry name" value="Efflux pump membrane transporter"/>
    <property type="match status" value="1"/>
</dbReference>
<dbReference type="PANTHER" id="PTHR32063">
    <property type="match status" value="1"/>
</dbReference>
<dbReference type="InterPro" id="IPR004764">
    <property type="entry name" value="MdtF-like"/>
</dbReference>
<dbReference type="Gene3D" id="1.20.1640.10">
    <property type="entry name" value="Multidrug efflux transporter AcrB transmembrane domain"/>
    <property type="match status" value="2"/>
</dbReference>
<name>A0A5S9QWF9_9GAMM</name>
<dbReference type="GO" id="GO:0005886">
    <property type="term" value="C:plasma membrane"/>
    <property type="evidence" value="ECO:0007669"/>
    <property type="project" value="UniProtKB-SubCell"/>
</dbReference>
<comment type="subcellular location">
    <subcellularLocation>
        <location evidence="1 9">Cell inner membrane</location>
        <topology evidence="1 9">Multi-pass membrane protein</topology>
    </subcellularLocation>
</comment>
<dbReference type="InterPro" id="IPR027463">
    <property type="entry name" value="AcrB_DN_DC_subdom"/>
</dbReference>
<evidence type="ECO:0000313" key="11">
    <source>
        <dbReference type="EMBL" id="CAA0124042.1"/>
    </source>
</evidence>
<feature type="transmembrane region" description="Helical" evidence="9">
    <location>
        <begin position="1002"/>
        <end position="1024"/>
    </location>
</feature>
<evidence type="ECO:0000256" key="2">
    <source>
        <dbReference type="ARBA" id="ARBA00010942"/>
    </source>
</evidence>
<keyword evidence="5 9" id="KW-0997">Cell inner membrane</keyword>